<protein>
    <submittedName>
        <fullName evidence="2">Uncharacterized protein</fullName>
    </submittedName>
</protein>
<dbReference type="EMBL" id="GBXM01020154">
    <property type="protein sequence ID" value="JAH88423.1"/>
    <property type="molecule type" value="Transcribed_RNA"/>
</dbReference>
<dbReference type="AlphaFoldDB" id="A0A0E9WG09"/>
<name>A0A0E9WG09_ANGAN</name>
<organism evidence="2">
    <name type="scientific">Anguilla anguilla</name>
    <name type="common">European freshwater eel</name>
    <name type="synonym">Muraena anguilla</name>
    <dbReference type="NCBI Taxonomy" id="7936"/>
    <lineage>
        <taxon>Eukaryota</taxon>
        <taxon>Metazoa</taxon>
        <taxon>Chordata</taxon>
        <taxon>Craniata</taxon>
        <taxon>Vertebrata</taxon>
        <taxon>Euteleostomi</taxon>
        <taxon>Actinopterygii</taxon>
        <taxon>Neopterygii</taxon>
        <taxon>Teleostei</taxon>
        <taxon>Anguilliformes</taxon>
        <taxon>Anguillidae</taxon>
        <taxon>Anguilla</taxon>
    </lineage>
</organism>
<sequence>MAVGLIPACLFCFHFSVWGAQRLFPGQMMRSLILRLETVDQRMHEMVE</sequence>
<feature type="chain" id="PRO_5002434309" evidence="1">
    <location>
        <begin position="20"/>
        <end position="48"/>
    </location>
</feature>
<proteinExistence type="predicted"/>
<evidence type="ECO:0000313" key="2">
    <source>
        <dbReference type="EMBL" id="JAH88423.1"/>
    </source>
</evidence>
<reference evidence="2" key="2">
    <citation type="journal article" date="2015" name="Fish Shellfish Immunol.">
        <title>Early steps in the European eel (Anguilla anguilla)-Vibrio vulnificus interaction in the gills: Role of the RtxA13 toxin.</title>
        <authorList>
            <person name="Callol A."/>
            <person name="Pajuelo D."/>
            <person name="Ebbesson L."/>
            <person name="Teles M."/>
            <person name="MacKenzie S."/>
            <person name="Amaro C."/>
        </authorList>
    </citation>
    <scope>NUCLEOTIDE SEQUENCE</scope>
</reference>
<accession>A0A0E9WG09</accession>
<keyword evidence="1" id="KW-0732">Signal</keyword>
<feature type="signal peptide" evidence="1">
    <location>
        <begin position="1"/>
        <end position="19"/>
    </location>
</feature>
<reference evidence="2" key="1">
    <citation type="submission" date="2014-11" db="EMBL/GenBank/DDBJ databases">
        <authorList>
            <person name="Amaro Gonzalez C."/>
        </authorList>
    </citation>
    <scope>NUCLEOTIDE SEQUENCE</scope>
</reference>
<evidence type="ECO:0000256" key="1">
    <source>
        <dbReference type="SAM" id="SignalP"/>
    </source>
</evidence>